<dbReference type="RefSeq" id="WP_219549088.1">
    <property type="nucleotide sequence ID" value="NZ_JAHKRN010000044.1"/>
</dbReference>
<accession>A0ABW1BRP4</accession>
<sequence length="60" mass="6580">MAEYEATRGMPAESGVVSGVASDVTLVNRWLLRERADEVRGMLDESLSREIGNRLNNNSG</sequence>
<evidence type="ECO:0000313" key="2">
    <source>
        <dbReference type="Proteomes" id="UP001596096"/>
    </source>
</evidence>
<evidence type="ECO:0000313" key="1">
    <source>
        <dbReference type="EMBL" id="MFC5815110.1"/>
    </source>
</evidence>
<keyword evidence="2" id="KW-1185">Reference proteome</keyword>
<organism evidence="1 2">
    <name type="scientific">Nonomuraea harbinensis</name>
    <dbReference type="NCBI Taxonomy" id="1286938"/>
    <lineage>
        <taxon>Bacteria</taxon>
        <taxon>Bacillati</taxon>
        <taxon>Actinomycetota</taxon>
        <taxon>Actinomycetes</taxon>
        <taxon>Streptosporangiales</taxon>
        <taxon>Streptosporangiaceae</taxon>
        <taxon>Nonomuraea</taxon>
    </lineage>
</organism>
<name>A0ABW1BRP4_9ACTN</name>
<dbReference type="EMBL" id="JBHSNW010000003">
    <property type="protein sequence ID" value="MFC5815110.1"/>
    <property type="molecule type" value="Genomic_DNA"/>
</dbReference>
<proteinExistence type="predicted"/>
<reference evidence="2" key="1">
    <citation type="journal article" date="2019" name="Int. J. Syst. Evol. Microbiol.">
        <title>The Global Catalogue of Microorganisms (GCM) 10K type strain sequencing project: providing services to taxonomists for standard genome sequencing and annotation.</title>
        <authorList>
            <consortium name="The Broad Institute Genomics Platform"/>
            <consortium name="The Broad Institute Genome Sequencing Center for Infectious Disease"/>
            <person name="Wu L."/>
            <person name="Ma J."/>
        </authorList>
    </citation>
    <scope>NUCLEOTIDE SEQUENCE [LARGE SCALE GENOMIC DNA]</scope>
    <source>
        <strain evidence="2">CGMCC 4.7106</strain>
    </source>
</reference>
<dbReference type="Proteomes" id="UP001596096">
    <property type="component" value="Unassembled WGS sequence"/>
</dbReference>
<gene>
    <name evidence="1" type="ORF">ACFPUY_08445</name>
</gene>
<protein>
    <submittedName>
        <fullName evidence="1">Uncharacterized protein</fullName>
    </submittedName>
</protein>
<comment type="caution">
    <text evidence="1">The sequence shown here is derived from an EMBL/GenBank/DDBJ whole genome shotgun (WGS) entry which is preliminary data.</text>
</comment>